<dbReference type="PROSITE" id="PS00716">
    <property type="entry name" value="SIGMA70_2"/>
    <property type="match status" value="1"/>
</dbReference>
<keyword evidence="2" id="KW-0969">Cilium</keyword>
<dbReference type="AlphaFoldDB" id="A0A1G7TGP2"/>
<protein>
    <submittedName>
        <fullName evidence="2">RNA polymerase sigma factor for flagellar operon FliA</fullName>
    </submittedName>
</protein>
<evidence type="ECO:0000313" key="3">
    <source>
        <dbReference type="Proteomes" id="UP000199623"/>
    </source>
</evidence>
<sequence length="48" mass="5494">MVVTLYYFENLTLAEIGKVLGVTESRVCQLHTRAVLRLRTKLNEQSEA</sequence>
<gene>
    <name evidence="2" type="ORF">SAMN05216553_107260</name>
</gene>
<dbReference type="InterPro" id="IPR013324">
    <property type="entry name" value="RNA_pol_sigma_r3/r4-like"/>
</dbReference>
<dbReference type="GO" id="GO:0006352">
    <property type="term" value="P:DNA-templated transcription initiation"/>
    <property type="evidence" value="ECO:0007669"/>
    <property type="project" value="InterPro"/>
</dbReference>
<dbReference type="Pfam" id="PF04545">
    <property type="entry name" value="Sigma70_r4"/>
    <property type="match status" value="1"/>
</dbReference>
<dbReference type="GO" id="GO:0003700">
    <property type="term" value="F:DNA-binding transcription factor activity"/>
    <property type="evidence" value="ECO:0007669"/>
    <property type="project" value="InterPro"/>
</dbReference>
<dbReference type="EMBL" id="FNCC01000007">
    <property type="protein sequence ID" value="SDG34537.1"/>
    <property type="molecule type" value="Genomic_DNA"/>
</dbReference>
<accession>A0A1G7TGP2</accession>
<reference evidence="3" key="1">
    <citation type="submission" date="2016-10" db="EMBL/GenBank/DDBJ databases">
        <authorList>
            <person name="Varghese N."/>
            <person name="Submissions S."/>
        </authorList>
    </citation>
    <scope>NUCLEOTIDE SEQUENCE [LARGE SCALE GENOMIC DNA]</scope>
    <source>
        <strain evidence="3">CGMCC 4.3506</strain>
    </source>
</reference>
<dbReference type="SUPFAM" id="SSF88659">
    <property type="entry name" value="Sigma3 and sigma4 domains of RNA polymerase sigma factors"/>
    <property type="match status" value="1"/>
</dbReference>
<dbReference type="InterPro" id="IPR007630">
    <property type="entry name" value="RNA_pol_sigma70_r4"/>
</dbReference>
<dbReference type="Gene3D" id="1.20.140.160">
    <property type="match status" value="1"/>
</dbReference>
<proteinExistence type="predicted"/>
<evidence type="ECO:0000259" key="1">
    <source>
        <dbReference type="PROSITE" id="PS00716"/>
    </source>
</evidence>
<dbReference type="Proteomes" id="UP000199623">
    <property type="component" value="Unassembled WGS sequence"/>
</dbReference>
<dbReference type="InterPro" id="IPR000943">
    <property type="entry name" value="RNA_pol_sigma70"/>
</dbReference>
<evidence type="ECO:0000313" key="2">
    <source>
        <dbReference type="EMBL" id="SDG34537.1"/>
    </source>
</evidence>
<keyword evidence="2" id="KW-0966">Cell projection</keyword>
<organism evidence="2 3">
    <name type="scientific">Lentzea fradiae</name>
    <dbReference type="NCBI Taxonomy" id="200378"/>
    <lineage>
        <taxon>Bacteria</taxon>
        <taxon>Bacillati</taxon>
        <taxon>Actinomycetota</taxon>
        <taxon>Actinomycetes</taxon>
        <taxon>Pseudonocardiales</taxon>
        <taxon>Pseudonocardiaceae</taxon>
        <taxon>Lentzea</taxon>
    </lineage>
</organism>
<keyword evidence="2" id="KW-0282">Flagellum</keyword>
<name>A0A1G7TGP2_9PSEU</name>
<feature type="domain" description="RNA polymerase sigma-70" evidence="1">
    <location>
        <begin position="12"/>
        <end position="38"/>
    </location>
</feature>
<dbReference type="STRING" id="200378.SAMN05216553_107260"/>
<keyword evidence="3" id="KW-1185">Reference proteome</keyword>
<dbReference type="CDD" id="cd06171">
    <property type="entry name" value="Sigma70_r4"/>
    <property type="match status" value="1"/>
</dbReference>